<accession>A0A0V1EEK4</accession>
<name>A0A0V1EEK4_TRIPS</name>
<organism evidence="7 8">
    <name type="scientific">Trichinella pseudospiralis</name>
    <name type="common">Parasitic roundworm</name>
    <dbReference type="NCBI Taxonomy" id="6337"/>
    <lineage>
        <taxon>Eukaryota</taxon>
        <taxon>Metazoa</taxon>
        <taxon>Ecdysozoa</taxon>
        <taxon>Nematoda</taxon>
        <taxon>Enoplea</taxon>
        <taxon>Dorylaimia</taxon>
        <taxon>Trichinellida</taxon>
        <taxon>Trichinellidae</taxon>
        <taxon>Trichinella</taxon>
    </lineage>
</organism>
<dbReference type="FunFam" id="3.30.70.330:FF:000080">
    <property type="entry name" value="RNA-binding protein 39 isoform X1"/>
    <property type="match status" value="1"/>
</dbReference>
<feature type="compositionally biased region" description="Basic residues" evidence="5">
    <location>
        <begin position="41"/>
        <end position="95"/>
    </location>
</feature>
<feature type="compositionally biased region" description="Basic and acidic residues" evidence="5">
    <location>
        <begin position="18"/>
        <end position="40"/>
    </location>
</feature>
<dbReference type="CDD" id="cd12283">
    <property type="entry name" value="RRM1_RBM39_like"/>
    <property type="match status" value="1"/>
</dbReference>
<dbReference type="GO" id="GO:0006397">
    <property type="term" value="P:mRNA processing"/>
    <property type="evidence" value="ECO:0007669"/>
    <property type="project" value="InterPro"/>
</dbReference>
<dbReference type="PANTHER" id="PTHR48036">
    <property type="entry name" value="SPLICING FACTOR (PAD-1), PUTATIVE (AFU_ORTHOLOGUE AFUA_1G15810)-RELATED"/>
    <property type="match status" value="1"/>
</dbReference>
<dbReference type="InterPro" id="IPR000504">
    <property type="entry name" value="RRM_dom"/>
</dbReference>
<dbReference type="GO" id="GO:0003723">
    <property type="term" value="F:RNA binding"/>
    <property type="evidence" value="ECO:0007669"/>
    <property type="project" value="UniProtKB-UniRule"/>
</dbReference>
<evidence type="ECO:0000313" key="8">
    <source>
        <dbReference type="Proteomes" id="UP000054632"/>
    </source>
</evidence>
<dbReference type="CDD" id="cd12285">
    <property type="entry name" value="RRM3_RBM39_like"/>
    <property type="match status" value="1"/>
</dbReference>
<evidence type="ECO:0000256" key="2">
    <source>
        <dbReference type="ARBA" id="ARBA00022737"/>
    </source>
</evidence>
<evidence type="ECO:0000256" key="3">
    <source>
        <dbReference type="ARBA" id="ARBA00022884"/>
    </source>
</evidence>
<dbReference type="SUPFAM" id="SSF54928">
    <property type="entry name" value="RNA-binding domain, RBD"/>
    <property type="match status" value="2"/>
</dbReference>
<keyword evidence="3 4" id="KW-0694">RNA-binding</keyword>
<evidence type="ECO:0000259" key="6">
    <source>
        <dbReference type="PROSITE" id="PS50102"/>
    </source>
</evidence>
<evidence type="ECO:0000313" key="7">
    <source>
        <dbReference type="EMBL" id="KRY72040.1"/>
    </source>
</evidence>
<dbReference type="Pfam" id="PF00076">
    <property type="entry name" value="RRM_1"/>
    <property type="match status" value="2"/>
</dbReference>
<dbReference type="PROSITE" id="PS50102">
    <property type="entry name" value="RRM"/>
    <property type="match status" value="2"/>
</dbReference>
<dbReference type="SMART" id="SM00360">
    <property type="entry name" value="RRM"/>
    <property type="match status" value="3"/>
</dbReference>
<dbReference type="Gene3D" id="3.30.70.330">
    <property type="match status" value="3"/>
</dbReference>
<feature type="region of interest" description="Disordered" evidence="5">
    <location>
        <begin position="400"/>
        <end position="433"/>
    </location>
</feature>
<feature type="compositionally biased region" description="Acidic residues" evidence="5">
    <location>
        <begin position="1"/>
        <end position="11"/>
    </location>
</feature>
<dbReference type="InterPro" id="IPR035979">
    <property type="entry name" value="RBD_domain_sf"/>
</dbReference>
<dbReference type="NCBIfam" id="TIGR01622">
    <property type="entry name" value="SF-CC1"/>
    <property type="match status" value="1"/>
</dbReference>
<feature type="compositionally biased region" description="Low complexity" evidence="5">
    <location>
        <begin position="414"/>
        <end position="433"/>
    </location>
</feature>
<protein>
    <submittedName>
        <fullName evidence="7">RNA-binding protein 39</fullName>
    </submittedName>
</protein>
<dbReference type="CDD" id="cd12284">
    <property type="entry name" value="RRM2_RBM23_RBM39"/>
    <property type="match status" value="1"/>
</dbReference>
<feature type="domain" description="RRM" evidence="6">
    <location>
        <begin position="173"/>
        <end position="250"/>
    </location>
</feature>
<dbReference type="Pfam" id="PF15519">
    <property type="entry name" value="RBM39linker"/>
    <property type="match status" value="1"/>
</dbReference>
<comment type="caution">
    <text evidence="7">The sequence shown here is derived from an EMBL/GenBank/DDBJ whole genome shotgun (WGS) entry which is preliminary data.</text>
</comment>
<gene>
    <name evidence="7" type="primary">RBM39</name>
    <name evidence="7" type="ORF">T4A_3935</name>
</gene>
<reference evidence="7 8" key="1">
    <citation type="submission" date="2015-01" db="EMBL/GenBank/DDBJ databases">
        <title>Evolution of Trichinella species and genotypes.</title>
        <authorList>
            <person name="Korhonen P.K."/>
            <person name="Edoardo P."/>
            <person name="Giuseppe L.R."/>
            <person name="Gasser R.B."/>
        </authorList>
    </citation>
    <scope>NUCLEOTIDE SEQUENCE [LARGE SCALE GENOMIC DNA]</scope>
    <source>
        <strain evidence="7">ISS13</strain>
    </source>
</reference>
<proteinExistence type="predicted"/>
<sequence length="549" mass="62499">MADDADVEAMLEETFAPIEDKKPEEAKANKNKENGDLSDKKSRRSHRSGSREKKKKKKKSRSRSRSKNRSSRRDRSRSKHRRSRSRERRARHRSRERRDHRYPSSRGAWRSPPFRRSRSPPPYTRGGKPGEGLSSGKKLPGPERRDVMPFTPRYSPPRNYVDSELSPEERDARTVFCMQLARSIRPRDLEEFFSEVAKVRDVRIITDSKTRRSKGIAYVEFWDLDSVPLALSLHGKRLLGAPIVVQPTQSEKNRMASAMLATAFTQNRGPMKLYVGSLHFNITEEMLRGIFEPFGKIESIQLLKDPETSRSRGYGFITFYNSEDAKRAMEQLNGFELAGRPMKVGHVTEHQNSLFQPSLDSDELDRSGIDLGTTGRLQLMAKLAEGTGMELPQVAKQMLNAQPQQHQHTLPALQVQQQHKQQPQQQHEPQQHASQQLIATQCFMLSNMFNPMAESDPDWDREIRDDVIDECNKHQGVVHIFVDKASADGNVYVKCPTVAAAVAAVNSLHGRYFAGNVITANYVPTASYHQLFPDAVNAVELLLPSYNEK</sequence>
<evidence type="ECO:0000256" key="5">
    <source>
        <dbReference type="SAM" id="MobiDB-lite"/>
    </source>
</evidence>
<dbReference type="GO" id="GO:0005634">
    <property type="term" value="C:nucleus"/>
    <property type="evidence" value="ECO:0007669"/>
    <property type="project" value="InterPro"/>
</dbReference>
<dbReference type="AlphaFoldDB" id="A0A0V1EEK4"/>
<dbReference type="Proteomes" id="UP000054632">
    <property type="component" value="Unassembled WGS sequence"/>
</dbReference>
<dbReference type="InterPro" id="IPR006509">
    <property type="entry name" value="RBM39_SF"/>
</dbReference>
<evidence type="ECO:0000256" key="4">
    <source>
        <dbReference type="PROSITE-ProRule" id="PRU00176"/>
    </source>
</evidence>
<keyword evidence="2" id="KW-0677">Repeat</keyword>
<dbReference type="EMBL" id="JYDR01000049">
    <property type="protein sequence ID" value="KRY72040.1"/>
    <property type="molecule type" value="Genomic_DNA"/>
</dbReference>
<dbReference type="InterPro" id="IPR029123">
    <property type="entry name" value="RBM39_linker"/>
</dbReference>
<feature type="domain" description="RRM" evidence="6">
    <location>
        <begin position="271"/>
        <end position="349"/>
    </location>
</feature>
<feature type="region of interest" description="Disordered" evidence="5">
    <location>
        <begin position="1"/>
        <end position="166"/>
    </location>
</feature>
<evidence type="ECO:0000256" key="1">
    <source>
        <dbReference type="ARBA" id="ARBA00022553"/>
    </source>
</evidence>
<keyword evidence="1" id="KW-0597">Phosphoprotein</keyword>
<dbReference type="InterPro" id="IPR012677">
    <property type="entry name" value="Nucleotide-bd_a/b_plait_sf"/>
</dbReference>